<gene>
    <name evidence="10" type="ORF">S01H4_12623</name>
</gene>
<dbReference type="InterPro" id="IPR013785">
    <property type="entry name" value="Aldolase_TIM"/>
</dbReference>
<dbReference type="InterPro" id="IPR011060">
    <property type="entry name" value="RibuloseP-bd_barrel"/>
</dbReference>
<keyword evidence="8" id="KW-0456">Lyase</keyword>
<dbReference type="PANTHER" id="PTHR43406">
    <property type="entry name" value="TRYPTOPHAN SYNTHASE, ALPHA CHAIN"/>
    <property type="match status" value="1"/>
</dbReference>
<comment type="catalytic activity">
    <reaction evidence="9">
        <text>(1S,2R)-1-C-(indol-3-yl)glycerol 3-phosphate + L-serine = D-glyceraldehyde 3-phosphate + L-tryptophan + H2O</text>
        <dbReference type="Rhea" id="RHEA:10532"/>
        <dbReference type="ChEBI" id="CHEBI:15377"/>
        <dbReference type="ChEBI" id="CHEBI:33384"/>
        <dbReference type="ChEBI" id="CHEBI:57912"/>
        <dbReference type="ChEBI" id="CHEBI:58866"/>
        <dbReference type="ChEBI" id="CHEBI:59776"/>
        <dbReference type="EC" id="4.2.1.20"/>
    </reaction>
</comment>
<proteinExistence type="inferred from homology"/>
<organism evidence="10">
    <name type="scientific">marine sediment metagenome</name>
    <dbReference type="NCBI Taxonomy" id="412755"/>
    <lineage>
        <taxon>unclassified sequences</taxon>
        <taxon>metagenomes</taxon>
        <taxon>ecological metagenomes</taxon>
    </lineage>
</organism>
<evidence type="ECO:0000256" key="9">
    <source>
        <dbReference type="ARBA" id="ARBA00049047"/>
    </source>
</evidence>
<dbReference type="PROSITE" id="PS00167">
    <property type="entry name" value="TRP_SYNTHASE_ALPHA"/>
    <property type="match status" value="1"/>
</dbReference>
<comment type="pathway">
    <text evidence="2">Amino-acid biosynthesis; L-tryptophan biosynthesis; L-tryptophan from chorismate: step 5/5.</text>
</comment>
<dbReference type="UniPathway" id="UPA00035">
    <property type="reaction ID" value="UER00044"/>
</dbReference>
<protein>
    <recommendedName>
        <fullName evidence="4">tryptophan synthase</fullName>
        <ecNumber evidence="4">4.2.1.20</ecNumber>
    </recommendedName>
</protein>
<evidence type="ECO:0000256" key="5">
    <source>
        <dbReference type="ARBA" id="ARBA00022605"/>
    </source>
</evidence>
<feature type="non-terminal residue" evidence="10">
    <location>
        <position position="1"/>
    </location>
</feature>
<dbReference type="InterPro" id="IPR018204">
    <property type="entry name" value="Trp_synthase_alpha_AS"/>
</dbReference>
<evidence type="ECO:0000256" key="4">
    <source>
        <dbReference type="ARBA" id="ARBA00012043"/>
    </source>
</evidence>
<keyword evidence="7" id="KW-0057">Aromatic amino acid biosynthesis</keyword>
<dbReference type="NCBIfam" id="TIGR00262">
    <property type="entry name" value="trpA"/>
    <property type="match status" value="1"/>
</dbReference>
<dbReference type="GO" id="GO:0005829">
    <property type="term" value="C:cytosol"/>
    <property type="evidence" value="ECO:0007669"/>
    <property type="project" value="TreeGrafter"/>
</dbReference>
<evidence type="ECO:0000256" key="2">
    <source>
        <dbReference type="ARBA" id="ARBA00004733"/>
    </source>
</evidence>
<evidence type="ECO:0000256" key="7">
    <source>
        <dbReference type="ARBA" id="ARBA00023141"/>
    </source>
</evidence>
<comment type="subunit">
    <text evidence="3">Tetramer of two alpha and two beta chains.</text>
</comment>
<keyword evidence="5" id="KW-0028">Amino-acid biosynthesis</keyword>
<sequence>DSPIERVFKKLRKNNQKAFIPFITCGFPSLDGFFSLFETLDKNGADIIEVGIPFSDPLADGPVIQTTSKIALENGINTDIVFNSIIKIRKNIDTPIAIMTYFNTIYHYGTERFLKKAKEAGVNGLIIPDLPLEEFTSYRSYFNRVNIDNIMFASLTSGKERLSAIAGQGRGFIYCISVKGVTGIRNSISPEVIDFLKNLKEITTLPLALGFGLSNREQINQIKGYCDGIIVGSKIL</sequence>
<dbReference type="CDD" id="cd04724">
    <property type="entry name" value="Tryptophan_synthase_alpha"/>
    <property type="match status" value="1"/>
</dbReference>
<reference evidence="10" key="1">
    <citation type="journal article" date="2014" name="Front. Microbiol.">
        <title>High frequency of phylogenetically diverse reductive dehalogenase-homologous genes in deep subseafloor sedimentary metagenomes.</title>
        <authorList>
            <person name="Kawai M."/>
            <person name="Futagami T."/>
            <person name="Toyoda A."/>
            <person name="Takaki Y."/>
            <person name="Nishi S."/>
            <person name="Hori S."/>
            <person name="Arai W."/>
            <person name="Tsubouchi T."/>
            <person name="Morono Y."/>
            <person name="Uchiyama I."/>
            <person name="Ito T."/>
            <person name="Fujiyama A."/>
            <person name="Inagaki F."/>
            <person name="Takami H."/>
        </authorList>
    </citation>
    <scope>NUCLEOTIDE SEQUENCE</scope>
    <source>
        <strain evidence="10">Expedition CK06-06</strain>
    </source>
</reference>
<evidence type="ECO:0000256" key="8">
    <source>
        <dbReference type="ARBA" id="ARBA00023239"/>
    </source>
</evidence>
<evidence type="ECO:0000256" key="6">
    <source>
        <dbReference type="ARBA" id="ARBA00022822"/>
    </source>
</evidence>
<feature type="non-terminal residue" evidence="10">
    <location>
        <position position="236"/>
    </location>
</feature>
<dbReference type="EC" id="4.2.1.20" evidence="4"/>
<dbReference type="SUPFAM" id="SSF51366">
    <property type="entry name" value="Ribulose-phoshate binding barrel"/>
    <property type="match status" value="1"/>
</dbReference>
<evidence type="ECO:0000313" key="10">
    <source>
        <dbReference type="EMBL" id="GAG65555.1"/>
    </source>
</evidence>
<dbReference type="GO" id="GO:0004834">
    <property type="term" value="F:tryptophan synthase activity"/>
    <property type="evidence" value="ECO:0007669"/>
    <property type="project" value="UniProtKB-EC"/>
</dbReference>
<name>X0Z842_9ZZZZ</name>
<dbReference type="Pfam" id="PF00290">
    <property type="entry name" value="Trp_syntA"/>
    <property type="match status" value="1"/>
</dbReference>
<dbReference type="FunFam" id="3.20.20.70:FF:000037">
    <property type="entry name" value="Tryptophan synthase alpha chain"/>
    <property type="match status" value="1"/>
</dbReference>
<comment type="function">
    <text evidence="1">The alpha subunit is responsible for the aldol cleavage of indoleglycerol phosphate to indole and glyceraldehyde 3-phosphate.</text>
</comment>
<accession>X0Z842</accession>
<dbReference type="Gene3D" id="3.20.20.70">
    <property type="entry name" value="Aldolase class I"/>
    <property type="match status" value="1"/>
</dbReference>
<dbReference type="AlphaFoldDB" id="X0Z842"/>
<dbReference type="EMBL" id="BART01005410">
    <property type="protein sequence ID" value="GAG65555.1"/>
    <property type="molecule type" value="Genomic_DNA"/>
</dbReference>
<dbReference type="PANTHER" id="PTHR43406:SF1">
    <property type="entry name" value="TRYPTOPHAN SYNTHASE ALPHA CHAIN, CHLOROPLASTIC"/>
    <property type="match status" value="1"/>
</dbReference>
<dbReference type="HAMAP" id="MF_00131">
    <property type="entry name" value="Trp_synth_alpha"/>
    <property type="match status" value="1"/>
</dbReference>
<keyword evidence="6" id="KW-0822">Tryptophan biosynthesis</keyword>
<comment type="caution">
    <text evidence="10">The sequence shown here is derived from an EMBL/GenBank/DDBJ whole genome shotgun (WGS) entry which is preliminary data.</text>
</comment>
<dbReference type="InterPro" id="IPR002028">
    <property type="entry name" value="Trp_synthase_suA"/>
</dbReference>
<evidence type="ECO:0000256" key="3">
    <source>
        <dbReference type="ARBA" id="ARBA00011270"/>
    </source>
</evidence>
<evidence type="ECO:0000256" key="1">
    <source>
        <dbReference type="ARBA" id="ARBA00003365"/>
    </source>
</evidence>